<reference evidence="2" key="2">
    <citation type="submission" date="2008-05" db="EMBL/GenBank/DDBJ databases">
        <title>Genome sequence of Clostridium botulinum Ba4 strain 657 plasmid pCLJ.</title>
        <authorList>
            <person name="Shrivastava S."/>
            <person name="Brown J.L."/>
            <person name="Bruce D."/>
            <person name="Detter C."/>
            <person name="Munk C."/>
            <person name="Smith L.A."/>
            <person name="Smith T.J."/>
            <person name="Sutton G."/>
            <person name="Brettin T.S."/>
        </authorList>
    </citation>
    <scope>NUCLEOTIDE SEQUENCE [LARGE SCALE GENOMIC DNA]</scope>
    <source>
        <strain evidence="2">657 / Type Ba4</strain>
        <plasmid evidence="2">pCLJ</plasmid>
    </source>
</reference>
<evidence type="ECO:0000313" key="1">
    <source>
        <dbReference type="EMBL" id="ACQ51412.1"/>
    </source>
</evidence>
<evidence type="ECO:0000313" key="2">
    <source>
        <dbReference type="Proteomes" id="UP000002333"/>
    </source>
</evidence>
<dbReference type="SUPFAM" id="SSF55961">
    <property type="entry name" value="Bet v1-like"/>
    <property type="match status" value="1"/>
</dbReference>
<dbReference type="RefSeq" id="WP_003362725.1">
    <property type="nucleotide sequence ID" value="NC_012654.1"/>
</dbReference>
<proteinExistence type="predicted"/>
<organism evidence="1 2">
    <name type="scientific">Clostridium botulinum (strain 657 / Type Ba4)</name>
    <dbReference type="NCBI Taxonomy" id="515621"/>
    <lineage>
        <taxon>Bacteria</taxon>
        <taxon>Bacillati</taxon>
        <taxon>Bacillota</taxon>
        <taxon>Clostridia</taxon>
        <taxon>Eubacteriales</taxon>
        <taxon>Clostridiaceae</taxon>
        <taxon>Clostridium</taxon>
    </lineage>
</organism>
<dbReference type="Proteomes" id="UP000002333">
    <property type="component" value="Plasmid pCLJ"/>
</dbReference>
<dbReference type="KEGG" id="cbi:CLJ_0016"/>
<gene>
    <name evidence="1" type="ordered locus">CLJ_0016</name>
</gene>
<geneLocation type="plasmid" evidence="1 2">
    <name>pCLJ</name>
</geneLocation>
<name>A0A3F2ZQE5_CLOB6</name>
<dbReference type="AlphaFoldDB" id="A0A3F2ZQE5"/>
<keyword evidence="1" id="KW-0614">Plasmid</keyword>
<sequence length="162" mass="18937">MKFILFILIAFMAILLLLLIIGLLLPKDRIAKRVVTFSSDIKTVWDVVTNNEDYDWRSDISKIEILDNGDSWIEYALNGSHINFDILKKNDCKEYDFNMNNKMFTGKFTSRFEKNATENAKVEFVESISIKNPILKPISYLFFDIQGFQDTYISDLKKKLNE</sequence>
<dbReference type="EMBL" id="CP001081">
    <property type="protein sequence ID" value="ACQ51412.1"/>
    <property type="molecule type" value="Genomic_DNA"/>
</dbReference>
<evidence type="ECO:0008006" key="3">
    <source>
        <dbReference type="Google" id="ProtNLM"/>
    </source>
</evidence>
<reference evidence="1 2" key="1">
    <citation type="journal article" date="2007" name="PLoS ONE">
        <title>Analysis of the neurotoxin complex genes in Clostridium botulinum A1-A4 and B1 strains: BoNT/A3, /Ba4 and /B1 clusters are located within plasmids.</title>
        <authorList>
            <person name="Smith T.J."/>
            <person name="Hill K.K."/>
            <person name="Foley B.T."/>
            <person name="Detter J.C."/>
            <person name="Munk A.C."/>
            <person name="Bruce D.C."/>
            <person name="Doggett N.A."/>
            <person name="Smith L.A."/>
            <person name="Marks J.D."/>
            <person name="Xie G."/>
            <person name="Brettin T.S."/>
        </authorList>
    </citation>
    <scope>NUCLEOTIDE SEQUENCE [LARGE SCALE GENOMIC DNA]</scope>
    <source>
        <strain evidence="2">657 / Type Ba4</strain>
    </source>
</reference>
<accession>A0A3F2ZQE5</accession>
<protein>
    <recommendedName>
        <fullName evidence="3">Polyketide cyclase</fullName>
    </recommendedName>
</protein>